<feature type="chain" id="PRO_5002535070" evidence="1">
    <location>
        <begin position="29"/>
        <end position="245"/>
    </location>
</feature>
<evidence type="ECO:0000313" key="2">
    <source>
        <dbReference type="EMBL" id="KKR71972.1"/>
    </source>
</evidence>
<gene>
    <name evidence="2" type="ORF">UU16_C0049G0003</name>
</gene>
<feature type="signal peptide" evidence="1">
    <location>
        <begin position="1"/>
        <end position="28"/>
    </location>
</feature>
<organism evidence="2 3">
    <name type="scientific">Candidatus Woesebacteria bacterium GW2011_GWA2_40_7</name>
    <dbReference type="NCBI Taxonomy" id="1618562"/>
    <lineage>
        <taxon>Bacteria</taxon>
        <taxon>Candidatus Woeseibacteriota</taxon>
    </lineage>
</organism>
<keyword evidence="1" id="KW-0732">Signal</keyword>
<protein>
    <submittedName>
        <fullName evidence="2">Uncharacterized protein</fullName>
    </submittedName>
</protein>
<sequence>MFSMRKFLLSAFLLCTLYFVLCTGVAYAQAEVISPNYIIQMPNLNSGAGLPSSSNYKVSSTIGQNAAGLFSSAGFRVKSGFQYIYSIIPFSFTVSSTSINFGSLIAQTPSTATNTLTVSSGGAGGYQVKASENNPLKIGSTGTTIPDTSCDTSCSETTAGAWTSSSRYGFGFNMSGDDVPADFTNSTYYRQFANRDGAESPQIVMSSIYVGTGRESTVTYKVNISGVQPAGVYNNMITYTAIPAY</sequence>
<proteinExistence type="predicted"/>
<dbReference type="Proteomes" id="UP000034013">
    <property type="component" value="Unassembled WGS sequence"/>
</dbReference>
<dbReference type="AlphaFoldDB" id="A0A0G0W9S8"/>
<name>A0A0G0W9S8_9BACT</name>
<reference evidence="2 3" key="1">
    <citation type="journal article" date="2015" name="Nature">
        <title>rRNA introns, odd ribosomes, and small enigmatic genomes across a large radiation of phyla.</title>
        <authorList>
            <person name="Brown C.T."/>
            <person name="Hug L.A."/>
            <person name="Thomas B.C."/>
            <person name="Sharon I."/>
            <person name="Castelle C.J."/>
            <person name="Singh A."/>
            <person name="Wilkins M.J."/>
            <person name="Williams K.H."/>
            <person name="Banfield J.F."/>
        </authorList>
    </citation>
    <scope>NUCLEOTIDE SEQUENCE [LARGE SCALE GENOMIC DNA]</scope>
</reference>
<dbReference type="EMBL" id="LBZO01000049">
    <property type="protein sequence ID" value="KKR71972.1"/>
    <property type="molecule type" value="Genomic_DNA"/>
</dbReference>
<accession>A0A0G0W9S8</accession>
<evidence type="ECO:0000256" key="1">
    <source>
        <dbReference type="SAM" id="SignalP"/>
    </source>
</evidence>
<evidence type="ECO:0000313" key="3">
    <source>
        <dbReference type="Proteomes" id="UP000034013"/>
    </source>
</evidence>
<comment type="caution">
    <text evidence="2">The sequence shown here is derived from an EMBL/GenBank/DDBJ whole genome shotgun (WGS) entry which is preliminary data.</text>
</comment>